<name>A0A1X7EYX7_9PROT</name>
<feature type="compositionally biased region" description="Basic residues" evidence="1">
    <location>
        <begin position="1"/>
        <end position="11"/>
    </location>
</feature>
<dbReference type="AlphaFoldDB" id="A0A1X7EYX7"/>
<gene>
    <name evidence="2" type="ORF">SAMN02982917_2151</name>
</gene>
<evidence type="ECO:0000313" key="2">
    <source>
        <dbReference type="EMBL" id="SMF42727.1"/>
    </source>
</evidence>
<evidence type="ECO:0000256" key="1">
    <source>
        <dbReference type="SAM" id="MobiDB-lite"/>
    </source>
</evidence>
<accession>A0A1X7EYX7</accession>
<evidence type="ECO:0000313" key="3">
    <source>
        <dbReference type="Proteomes" id="UP000192936"/>
    </source>
</evidence>
<reference evidence="2 3" key="1">
    <citation type="submission" date="2017-04" db="EMBL/GenBank/DDBJ databases">
        <authorList>
            <person name="Afonso C.L."/>
            <person name="Miller P.J."/>
            <person name="Scott M.A."/>
            <person name="Spackman E."/>
            <person name="Goraichik I."/>
            <person name="Dimitrov K.M."/>
            <person name="Suarez D.L."/>
            <person name="Swayne D.E."/>
        </authorList>
    </citation>
    <scope>NUCLEOTIDE SEQUENCE [LARGE SCALE GENOMIC DNA]</scope>
    <source>
        <strain evidence="2 3">A2P</strain>
    </source>
</reference>
<dbReference type="EMBL" id="FXAK01000004">
    <property type="protein sequence ID" value="SMF42727.1"/>
    <property type="molecule type" value="Genomic_DNA"/>
</dbReference>
<proteinExistence type="predicted"/>
<dbReference type="Proteomes" id="UP000192936">
    <property type="component" value="Unassembled WGS sequence"/>
</dbReference>
<feature type="region of interest" description="Disordered" evidence="1">
    <location>
        <begin position="1"/>
        <end position="44"/>
    </location>
</feature>
<organism evidence="2 3">
    <name type="scientific">Azospirillum oryzae</name>
    <dbReference type="NCBI Taxonomy" id="286727"/>
    <lineage>
        <taxon>Bacteria</taxon>
        <taxon>Pseudomonadati</taxon>
        <taxon>Pseudomonadota</taxon>
        <taxon>Alphaproteobacteria</taxon>
        <taxon>Rhodospirillales</taxon>
        <taxon>Azospirillaceae</taxon>
        <taxon>Azospirillum</taxon>
    </lineage>
</organism>
<protein>
    <submittedName>
        <fullName evidence="2">Uncharacterized protein</fullName>
    </submittedName>
</protein>
<sequence length="314" mass="34909">MSSKGQGRKVRRTQDRPVPPAAAGGYHASPYRETKRPSPPMPDTLPDKPGIPILFVHIGHKDVLDIALRQAVLAAPDSPVILLTDEIRDLPFPVHQTDIRLHTSSYPRFRAVYEHLSVNGEGYEAMCYGRWFFAHEFAVRHGLGRFCVFDSDIMLYRPAEHFAAPFAGRIAGNWSWANCFEGPEALGFLCDRFVGIFADKPRLHALADRFRIGGRPHVSDMHLLMEIAVGDDRFLEQGSLIDQGFDHNIRDANGRFAMRDGLKDICFGADGIPVCARTDGGPPVPFTFLHFQGPAKERMGDFAWPIAGMAADEG</sequence>
<dbReference type="STRING" id="286727.SAMN02982917_2151"/>